<accession>A0AAP2W684</accession>
<dbReference type="Pfam" id="PF03013">
    <property type="entry name" value="Pyr_excise"/>
    <property type="match status" value="1"/>
</dbReference>
<organism evidence="1 2">
    <name type="scientific">Methanooceanicella nereidis</name>
    <dbReference type="NCBI Taxonomy" id="2052831"/>
    <lineage>
        <taxon>Archaea</taxon>
        <taxon>Methanobacteriati</taxon>
        <taxon>Methanobacteriota</taxon>
        <taxon>Stenosarchaea group</taxon>
        <taxon>Methanomicrobia</taxon>
        <taxon>Methanocellales</taxon>
        <taxon>Methanocellaceae</taxon>
        <taxon>Methanooceanicella</taxon>
    </lineage>
</organism>
<dbReference type="AlphaFoldDB" id="A0AAP2W684"/>
<proteinExistence type="predicted"/>
<reference evidence="1 2" key="1">
    <citation type="submission" date="2017-11" db="EMBL/GenBank/DDBJ databases">
        <title>Isolation and Characterization of Family Methanocellaceae Species from Potential Methane Hydrate Area Offshore Southwestern Taiwan.</title>
        <authorList>
            <person name="Zhang W.-L."/>
            <person name="Chen W.-C."/>
            <person name="Lai M.-C."/>
            <person name="Chen S.-C."/>
        </authorList>
    </citation>
    <scope>NUCLEOTIDE SEQUENCE [LARGE SCALE GENOMIC DNA]</scope>
    <source>
        <strain evidence="1 2">CWC-04</strain>
    </source>
</reference>
<protein>
    <submittedName>
        <fullName evidence="1">Uncharacterized protein</fullName>
    </submittedName>
</protein>
<evidence type="ECO:0000313" key="1">
    <source>
        <dbReference type="EMBL" id="MCD1295093.1"/>
    </source>
</evidence>
<dbReference type="Proteomes" id="UP001320159">
    <property type="component" value="Unassembled WGS sequence"/>
</dbReference>
<name>A0AAP2W684_9EURY</name>
<keyword evidence="2" id="KW-1185">Reference proteome</keyword>
<dbReference type="InterPro" id="IPR024796">
    <property type="entry name" value="T4_endonuc_V"/>
</dbReference>
<comment type="caution">
    <text evidence="1">The sequence shown here is derived from an EMBL/GenBank/DDBJ whole genome shotgun (WGS) entry which is preliminary data.</text>
</comment>
<dbReference type="InterPro" id="IPR004260">
    <property type="entry name" value="Pyr-dimer_DNA_glycosylase"/>
</dbReference>
<dbReference type="SUPFAM" id="SSF47077">
    <property type="entry name" value="T4 endonuclease V"/>
    <property type="match status" value="1"/>
</dbReference>
<dbReference type="EMBL" id="PGCK01000006">
    <property type="protein sequence ID" value="MCD1295093.1"/>
    <property type="molecule type" value="Genomic_DNA"/>
</dbReference>
<gene>
    <name evidence="1" type="ORF">CUJ83_08790</name>
</gene>
<dbReference type="Gene3D" id="1.10.440.10">
    <property type="entry name" value="T4 endonuclease V"/>
    <property type="match status" value="1"/>
</dbReference>
<evidence type="ECO:0000313" key="2">
    <source>
        <dbReference type="Proteomes" id="UP001320159"/>
    </source>
</evidence>
<sequence length="118" mass="13814">MWMVDPFIMCRQHLPGEHNEVHMFGGSIKRRIHTDGYLKANCFEANSIGARHEELVEEMVGRGYEHNSILVVDMGALNDIPRHVRDFKIDSEGSLSLLLQRCTRCRKRYKEKHRCTLF</sequence>